<dbReference type="OrthoDB" id="1729791at2"/>
<dbReference type="SUPFAM" id="SSF48295">
    <property type="entry name" value="TrpR-like"/>
    <property type="match status" value="1"/>
</dbReference>
<keyword evidence="3" id="KW-1185">Reference proteome</keyword>
<dbReference type="InterPro" id="IPR010921">
    <property type="entry name" value="Trp_repressor/repl_initiator"/>
</dbReference>
<dbReference type="Proteomes" id="UP000008457">
    <property type="component" value="Chromosome"/>
</dbReference>
<dbReference type="eggNOG" id="ENOG5032YGV">
    <property type="taxonomic scope" value="Bacteria"/>
</dbReference>
<dbReference type="STRING" id="697281.Mahau_0564"/>
<reference evidence="2 3" key="2">
    <citation type="journal article" date="2011" name="Stand. Genomic Sci.">
        <title>Complete genome sequence of Mahella australiensis type strain (50-1 BON).</title>
        <authorList>
            <person name="Sikorski J."/>
            <person name="Teshima H."/>
            <person name="Nolan M."/>
            <person name="Lucas S."/>
            <person name="Hammon N."/>
            <person name="Deshpande S."/>
            <person name="Cheng J.F."/>
            <person name="Pitluck S."/>
            <person name="Liolios K."/>
            <person name="Pagani I."/>
            <person name="Ivanova N."/>
            <person name="Huntemann M."/>
            <person name="Mavromatis K."/>
            <person name="Ovchinikova G."/>
            <person name="Pati A."/>
            <person name="Tapia R."/>
            <person name="Han C."/>
            <person name="Goodwin L."/>
            <person name="Chen A."/>
            <person name="Palaniappan K."/>
            <person name="Land M."/>
            <person name="Hauser L."/>
            <person name="Ngatchou-Djao O.D."/>
            <person name="Rohde M."/>
            <person name="Pukall R."/>
            <person name="Spring S."/>
            <person name="Abt B."/>
            <person name="Goker M."/>
            <person name="Detter J.C."/>
            <person name="Woyke T."/>
            <person name="Bristow J."/>
            <person name="Markowitz V."/>
            <person name="Hugenholtz P."/>
            <person name="Eisen J.A."/>
            <person name="Kyrpides N.C."/>
            <person name="Klenk H.P."/>
            <person name="Lapidus A."/>
        </authorList>
    </citation>
    <scope>NUCLEOTIDE SEQUENCE [LARGE SCALE GENOMIC DNA]</scope>
    <source>
        <strain evidence="3">DSM 15567 / CIP 107919 / 50-1 BON</strain>
    </source>
</reference>
<dbReference type="InterPro" id="IPR010861">
    <property type="entry name" value="DUF1492"/>
</dbReference>
<evidence type="ECO:0000313" key="2">
    <source>
        <dbReference type="EMBL" id="AEE95767.1"/>
    </source>
</evidence>
<gene>
    <name evidence="2" type="ordered locus">Mahau_0564</name>
</gene>
<evidence type="ECO:0000313" key="3">
    <source>
        <dbReference type="Proteomes" id="UP000008457"/>
    </source>
</evidence>
<dbReference type="EMBL" id="CP002360">
    <property type="protein sequence ID" value="AEE95767.1"/>
    <property type="molecule type" value="Genomic_DNA"/>
</dbReference>
<sequence length="148" mass="17408">MGVVPKWVFRCIEHYLYNYFDEKRQLEHDKQDIIESSPPELEPGGNGKSRHGDPTAIKGIKVSSGDIRMRELWLSIVDDILADYRGTEYEALIQKRYFDQLGYTQICMELNISQPTFFRWRNEIVEHGINLAISKGLVRYNDLRRKDI</sequence>
<name>F3ZZF7_MAHA5</name>
<organism evidence="2 3">
    <name type="scientific">Mahella australiensis (strain DSM 15567 / CIP 107919 / 50-1 BON)</name>
    <dbReference type="NCBI Taxonomy" id="697281"/>
    <lineage>
        <taxon>Bacteria</taxon>
        <taxon>Bacillati</taxon>
        <taxon>Bacillota</taxon>
        <taxon>Clostridia</taxon>
        <taxon>Thermoanaerobacterales</taxon>
        <taxon>Thermoanaerobacterales Family IV. Incertae Sedis</taxon>
        <taxon>Mahella</taxon>
    </lineage>
</organism>
<dbReference type="GO" id="GO:0043565">
    <property type="term" value="F:sequence-specific DNA binding"/>
    <property type="evidence" value="ECO:0007669"/>
    <property type="project" value="InterPro"/>
</dbReference>
<dbReference type="KEGG" id="mas:Mahau_0564"/>
<reference evidence="3" key="1">
    <citation type="submission" date="2010-11" db="EMBL/GenBank/DDBJ databases">
        <title>The complete genome of Mahella australiensis DSM 15567.</title>
        <authorList>
            <consortium name="US DOE Joint Genome Institute (JGI-PGF)"/>
            <person name="Lucas S."/>
            <person name="Copeland A."/>
            <person name="Lapidus A."/>
            <person name="Bruce D."/>
            <person name="Goodwin L."/>
            <person name="Pitluck S."/>
            <person name="Kyrpides N."/>
            <person name="Mavromatis K."/>
            <person name="Pagani I."/>
            <person name="Ivanova N."/>
            <person name="Teshima H."/>
            <person name="Brettin T."/>
            <person name="Detter J.C."/>
            <person name="Han C."/>
            <person name="Tapia R."/>
            <person name="Land M."/>
            <person name="Hauser L."/>
            <person name="Markowitz V."/>
            <person name="Cheng J.-F."/>
            <person name="Hugenholtz P."/>
            <person name="Woyke T."/>
            <person name="Wu D."/>
            <person name="Spring S."/>
            <person name="Pukall R."/>
            <person name="Steenblock K."/>
            <person name="Schneider S."/>
            <person name="Klenk H.-P."/>
            <person name="Eisen J.A."/>
        </authorList>
    </citation>
    <scope>NUCLEOTIDE SEQUENCE [LARGE SCALE GENOMIC DNA]</scope>
    <source>
        <strain evidence="3">DSM 15567 / CIP 107919 / 50-1 BON</strain>
    </source>
</reference>
<dbReference type="Pfam" id="PF07374">
    <property type="entry name" value="DUF1492"/>
    <property type="match status" value="1"/>
</dbReference>
<feature type="region of interest" description="Disordered" evidence="1">
    <location>
        <begin position="35"/>
        <end position="57"/>
    </location>
</feature>
<proteinExistence type="predicted"/>
<dbReference type="AlphaFoldDB" id="F3ZZF7"/>
<accession>F3ZZF7</accession>
<evidence type="ECO:0000256" key="1">
    <source>
        <dbReference type="SAM" id="MobiDB-lite"/>
    </source>
</evidence>
<dbReference type="HOGENOM" id="CLU_1834248_0_0_9"/>
<protein>
    <submittedName>
        <fullName evidence="2">RinA family phage transcriptional regulator</fullName>
    </submittedName>
</protein>
<dbReference type="RefSeq" id="WP_013780200.1">
    <property type="nucleotide sequence ID" value="NC_015520.1"/>
</dbReference>